<dbReference type="InterPro" id="IPR026881">
    <property type="entry name" value="WYL_dom"/>
</dbReference>
<organism evidence="1 2">
    <name type="scientific">Bacillus mycoides</name>
    <dbReference type="NCBI Taxonomy" id="1405"/>
    <lineage>
        <taxon>Bacteria</taxon>
        <taxon>Bacillati</taxon>
        <taxon>Bacillota</taxon>
        <taxon>Bacilli</taxon>
        <taxon>Bacillales</taxon>
        <taxon>Bacillaceae</taxon>
        <taxon>Bacillus</taxon>
        <taxon>Bacillus cereus group</taxon>
    </lineage>
</organism>
<dbReference type="PANTHER" id="PTHR34580:SF9">
    <property type="entry name" value="SLL5097 PROTEIN"/>
    <property type="match status" value="1"/>
</dbReference>
<reference evidence="1 2" key="1">
    <citation type="submission" date="2016-08" db="EMBL/GenBank/DDBJ databases">
        <authorList>
            <person name="Seilhamer J.J."/>
        </authorList>
    </citation>
    <scope>NUCLEOTIDE SEQUENCE [LARGE SCALE GENOMIC DNA]</scope>
    <source>
        <strain evidence="1 2">SDA_GO95</strain>
    </source>
</reference>
<dbReference type="Proteomes" id="UP000195696">
    <property type="component" value="Unassembled WGS sequence"/>
</dbReference>
<sequence>MKKVERLNQMLRFINQKQIFTLKDLMDEFQISKRTALRDIASLEEMGVPLFAEYGRYGGYRLIKTMTLPPISFTNHEVFALYFAMQALSSFVSIPFQISFRSINKKFLDSVSSKQREQIENLQKRVSFFHLEQAHECGYLEEILLAAVQNRALTINYVTPKQTTMRRIQPISIYAMKGYWYCQAYDLDKSAYRVFRCDRIRSLEMVGAQDSLDLENINIHNAHSLWKATEQAIQFKCSITARGIEIFKQQQYPSMKLWEEHEDTYLIGTYEPAEINFIISYLASFGKTIKIIEPSSLKENLKEYYLDLIQNL</sequence>
<dbReference type="InterPro" id="IPR036390">
    <property type="entry name" value="WH_DNA-bd_sf"/>
</dbReference>
<proteinExistence type="predicted"/>
<protein>
    <submittedName>
        <fullName evidence="1">Uncharacterized protein</fullName>
    </submittedName>
</protein>
<dbReference type="PROSITE" id="PS51000">
    <property type="entry name" value="HTH_DEOR_2"/>
    <property type="match status" value="1"/>
</dbReference>
<dbReference type="AlphaFoldDB" id="A0A1C4G8Q8"/>
<dbReference type="Pfam" id="PF08279">
    <property type="entry name" value="HTH_11"/>
    <property type="match status" value="1"/>
</dbReference>
<dbReference type="PANTHER" id="PTHR34580">
    <property type="match status" value="1"/>
</dbReference>
<accession>A0A1C4G8Q8</accession>
<dbReference type="RefSeq" id="WP_078173383.1">
    <property type="nucleotide sequence ID" value="NZ_CP035962.1"/>
</dbReference>
<dbReference type="InterPro" id="IPR051534">
    <property type="entry name" value="CBASS_pafABC_assoc_protein"/>
</dbReference>
<dbReference type="InterPro" id="IPR036388">
    <property type="entry name" value="WH-like_DNA-bd_sf"/>
</dbReference>
<dbReference type="SUPFAM" id="SSF46785">
    <property type="entry name" value="Winged helix' DNA-binding domain"/>
    <property type="match status" value="1"/>
</dbReference>
<dbReference type="InterPro" id="IPR013196">
    <property type="entry name" value="HTH_11"/>
</dbReference>
<gene>
    <name evidence="1" type="ORF">BWGO95_05375</name>
</gene>
<dbReference type="Gene3D" id="1.10.10.10">
    <property type="entry name" value="Winged helix-like DNA-binding domain superfamily/Winged helix DNA-binding domain"/>
    <property type="match status" value="1"/>
</dbReference>
<evidence type="ECO:0000313" key="1">
    <source>
        <dbReference type="EMBL" id="SCB71152.1"/>
    </source>
</evidence>
<dbReference type="PROSITE" id="PS52050">
    <property type="entry name" value="WYL"/>
    <property type="match status" value="1"/>
</dbReference>
<dbReference type="InterPro" id="IPR001034">
    <property type="entry name" value="DeoR_HTH"/>
</dbReference>
<name>A0A1C4G8Q8_BACMY</name>
<dbReference type="SMART" id="SM00420">
    <property type="entry name" value="HTH_DEOR"/>
    <property type="match status" value="1"/>
</dbReference>
<dbReference type="EMBL" id="FMAK01000058">
    <property type="protein sequence ID" value="SCB71152.1"/>
    <property type="molecule type" value="Genomic_DNA"/>
</dbReference>
<evidence type="ECO:0000313" key="2">
    <source>
        <dbReference type="Proteomes" id="UP000195696"/>
    </source>
</evidence>
<dbReference type="GO" id="GO:0003700">
    <property type="term" value="F:DNA-binding transcription factor activity"/>
    <property type="evidence" value="ECO:0007669"/>
    <property type="project" value="InterPro"/>
</dbReference>
<dbReference type="Pfam" id="PF13280">
    <property type="entry name" value="WYL"/>
    <property type="match status" value="1"/>
</dbReference>